<dbReference type="AlphaFoldDB" id="A0A1F4T5L7"/>
<comment type="caution">
    <text evidence="8">The sequence shown here is derived from an EMBL/GenBank/DDBJ whole genome shotgun (WGS) entry which is preliminary data.</text>
</comment>
<dbReference type="NCBIfam" id="TIGR03635">
    <property type="entry name" value="uS17_bact"/>
    <property type="match status" value="1"/>
</dbReference>
<dbReference type="SUPFAM" id="SSF50249">
    <property type="entry name" value="Nucleic acid-binding proteins"/>
    <property type="match status" value="1"/>
</dbReference>
<accession>A0A1F4T5L7</accession>
<evidence type="ECO:0000256" key="3">
    <source>
        <dbReference type="ARBA" id="ARBA00022884"/>
    </source>
</evidence>
<sequence>MERGNPKVRQGVVVSDKMQKTVVVKVERVFRHPKYHKIIRTAKNFKAHDEQNQCKAGDLVEIMETRPISKDKHWRVVRRVNVDSAA</sequence>
<dbReference type="InterPro" id="IPR000266">
    <property type="entry name" value="Ribosomal_uS17"/>
</dbReference>
<evidence type="ECO:0000256" key="4">
    <source>
        <dbReference type="ARBA" id="ARBA00022980"/>
    </source>
</evidence>
<comment type="subunit">
    <text evidence="6">Part of the 30S ribosomal subunit.</text>
</comment>
<evidence type="ECO:0000256" key="1">
    <source>
        <dbReference type="ARBA" id="ARBA00010254"/>
    </source>
</evidence>
<comment type="similarity">
    <text evidence="1 6 7">Belongs to the universal ribosomal protein uS17 family.</text>
</comment>
<proteinExistence type="inferred from homology"/>
<keyword evidence="2 6" id="KW-0699">rRNA-binding</keyword>
<organism evidence="8 9">
    <name type="scientific">candidate division WOR-1 bacterium RIFOXYC12_FULL_54_18</name>
    <dbReference type="NCBI Taxonomy" id="1802584"/>
    <lineage>
        <taxon>Bacteria</taxon>
        <taxon>Bacillati</taxon>
        <taxon>Saganbacteria</taxon>
    </lineage>
</organism>
<dbReference type="GO" id="GO:0019843">
    <property type="term" value="F:rRNA binding"/>
    <property type="evidence" value="ECO:0007669"/>
    <property type="project" value="UniProtKB-UniRule"/>
</dbReference>
<evidence type="ECO:0000256" key="6">
    <source>
        <dbReference type="HAMAP-Rule" id="MF_01345"/>
    </source>
</evidence>
<evidence type="ECO:0000256" key="7">
    <source>
        <dbReference type="RuleBase" id="RU003872"/>
    </source>
</evidence>
<evidence type="ECO:0000256" key="2">
    <source>
        <dbReference type="ARBA" id="ARBA00022730"/>
    </source>
</evidence>
<reference evidence="8 9" key="1">
    <citation type="journal article" date="2016" name="Nat. Commun.">
        <title>Thousands of microbial genomes shed light on interconnected biogeochemical processes in an aquifer system.</title>
        <authorList>
            <person name="Anantharaman K."/>
            <person name="Brown C.T."/>
            <person name="Hug L.A."/>
            <person name="Sharon I."/>
            <person name="Castelle C.J."/>
            <person name="Probst A.J."/>
            <person name="Thomas B.C."/>
            <person name="Singh A."/>
            <person name="Wilkins M.J."/>
            <person name="Karaoz U."/>
            <person name="Brodie E.L."/>
            <person name="Williams K.H."/>
            <person name="Hubbard S.S."/>
            <person name="Banfield J.F."/>
        </authorList>
    </citation>
    <scope>NUCLEOTIDE SEQUENCE [LARGE SCALE GENOMIC DNA]</scope>
</reference>
<keyword evidence="5 6" id="KW-0687">Ribonucleoprotein</keyword>
<dbReference type="PANTHER" id="PTHR10744">
    <property type="entry name" value="40S RIBOSOMAL PROTEIN S11 FAMILY MEMBER"/>
    <property type="match status" value="1"/>
</dbReference>
<dbReference type="NCBIfam" id="NF004123">
    <property type="entry name" value="PRK05610.1"/>
    <property type="match status" value="1"/>
</dbReference>
<dbReference type="InterPro" id="IPR019979">
    <property type="entry name" value="Ribosomal_uS17_CS"/>
</dbReference>
<keyword evidence="3 6" id="KW-0694">RNA-binding</keyword>
<dbReference type="PRINTS" id="PR00973">
    <property type="entry name" value="RIBOSOMALS17"/>
</dbReference>
<dbReference type="GO" id="GO:0022627">
    <property type="term" value="C:cytosolic small ribosomal subunit"/>
    <property type="evidence" value="ECO:0007669"/>
    <property type="project" value="UniProtKB-UniRule"/>
</dbReference>
<dbReference type="InterPro" id="IPR019984">
    <property type="entry name" value="Ribosomal_uS17_bact/chlr"/>
</dbReference>
<dbReference type="CDD" id="cd00364">
    <property type="entry name" value="Ribosomal_uS17"/>
    <property type="match status" value="1"/>
</dbReference>
<dbReference type="InterPro" id="IPR012340">
    <property type="entry name" value="NA-bd_OB-fold"/>
</dbReference>
<evidence type="ECO:0000256" key="5">
    <source>
        <dbReference type="ARBA" id="ARBA00023274"/>
    </source>
</evidence>
<dbReference type="EMBL" id="MEUG01000001">
    <property type="protein sequence ID" value="OGC27998.1"/>
    <property type="molecule type" value="Genomic_DNA"/>
</dbReference>
<evidence type="ECO:0000313" key="8">
    <source>
        <dbReference type="EMBL" id="OGC27998.1"/>
    </source>
</evidence>
<evidence type="ECO:0000313" key="9">
    <source>
        <dbReference type="Proteomes" id="UP000178602"/>
    </source>
</evidence>
<keyword evidence="4 6" id="KW-0689">Ribosomal protein</keyword>
<gene>
    <name evidence="6" type="primary">rpsQ</name>
    <name evidence="8" type="ORF">A3K49_03235</name>
</gene>
<dbReference type="PROSITE" id="PS00056">
    <property type="entry name" value="RIBOSOMAL_S17"/>
    <property type="match status" value="1"/>
</dbReference>
<dbReference type="HAMAP" id="MF_01345_B">
    <property type="entry name" value="Ribosomal_uS17_B"/>
    <property type="match status" value="1"/>
</dbReference>
<name>A0A1F4T5L7_UNCSA</name>
<comment type="function">
    <text evidence="6">One of the primary rRNA binding proteins, it binds specifically to the 5'-end of 16S ribosomal RNA.</text>
</comment>
<dbReference type="Pfam" id="PF00366">
    <property type="entry name" value="Ribosomal_S17"/>
    <property type="match status" value="1"/>
</dbReference>
<dbReference type="GO" id="GO:0006412">
    <property type="term" value="P:translation"/>
    <property type="evidence" value="ECO:0007669"/>
    <property type="project" value="UniProtKB-UniRule"/>
</dbReference>
<dbReference type="GO" id="GO:0003735">
    <property type="term" value="F:structural constituent of ribosome"/>
    <property type="evidence" value="ECO:0007669"/>
    <property type="project" value="UniProtKB-UniRule"/>
</dbReference>
<dbReference type="PANTHER" id="PTHR10744:SF1">
    <property type="entry name" value="SMALL RIBOSOMAL SUBUNIT PROTEIN US17M"/>
    <property type="match status" value="1"/>
</dbReference>
<dbReference type="Gene3D" id="2.40.50.140">
    <property type="entry name" value="Nucleic acid-binding proteins"/>
    <property type="match status" value="1"/>
</dbReference>
<dbReference type="Proteomes" id="UP000178602">
    <property type="component" value="Unassembled WGS sequence"/>
</dbReference>
<protein>
    <recommendedName>
        <fullName evidence="6">Small ribosomal subunit protein uS17</fullName>
    </recommendedName>
</protein>